<comment type="caution">
    <text evidence="3">The sequence shown here is derived from an EMBL/GenBank/DDBJ whole genome shotgun (WGS) entry which is preliminary data.</text>
</comment>
<name>A0ABV0J114_9CYAN</name>
<dbReference type="SUPFAM" id="SSF53335">
    <property type="entry name" value="S-adenosyl-L-methionine-dependent methyltransferases"/>
    <property type="match status" value="1"/>
</dbReference>
<sequence>MSLRIYGNRQLKTLPGQITRPTSARVREALFNMWQGKVEGCRWLDLCTGSGAMGAEALCRGAASVLGIEQSSRACSLIRQNWQQVAKPEQQFQVWRGDILQRLPGAAGQQFDCIYFDPPYASDLYQPVLEAIAHYQLLAPGGEVAVEHDPQGWTIGQIPTLEVCREKNYGNTALTFYCQATT</sequence>
<keyword evidence="2 3" id="KW-0808">Transferase</keyword>
<evidence type="ECO:0000313" key="3">
    <source>
        <dbReference type="EMBL" id="MEP0815476.1"/>
    </source>
</evidence>
<evidence type="ECO:0000313" key="4">
    <source>
        <dbReference type="Proteomes" id="UP001464891"/>
    </source>
</evidence>
<reference evidence="3 4" key="1">
    <citation type="submission" date="2022-04" db="EMBL/GenBank/DDBJ databases">
        <title>Positive selection, recombination, and allopatry shape intraspecific diversity of widespread and dominant cyanobacteria.</title>
        <authorList>
            <person name="Wei J."/>
            <person name="Shu W."/>
            <person name="Hu C."/>
        </authorList>
    </citation>
    <scope>NUCLEOTIDE SEQUENCE [LARGE SCALE GENOMIC DNA]</scope>
    <source>
        <strain evidence="3 4">GB2-A4</strain>
    </source>
</reference>
<evidence type="ECO:0000256" key="2">
    <source>
        <dbReference type="ARBA" id="ARBA00022679"/>
    </source>
</evidence>
<dbReference type="Pfam" id="PF03602">
    <property type="entry name" value="Cons_hypoth95"/>
    <property type="match status" value="1"/>
</dbReference>
<proteinExistence type="predicted"/>
<dbReference type="Proteomes" id="UP001464891">
    <property type="component" value="Unassembled WGS sequence"/>
</dbReference>
<gene>
    <name evidence="3" type="primary">rsmD</name>
    <name evidence="3" type="ORF">NC998_00025</name>
</gene>
<protein>
    <submittedName>
        <fullName evidence="3">16S rRNA (Guanine(966)-N(2))-methyltransferase RsmD</fullName>
        <ecNumber evidence="3">2.1.1.171</ecNumber>
    </submittedName>
</protein>
<dbReference type="PROSITE" id="PS00092">
    <property type="entry name" value="N6_MTASE"/>
    <property type="match status" value="1"/>
</dbReference>
<keyword evidence="4" id="KW-1185">Reference proteome</keyword>
<dbReference type="PIRSF" id="PIRSF004553">
    <property type="entry name" value="CHP00095"/>
    <property type="match status" value="1"/>
</dbReference>
<dbReference type="InterPro" id="IPR004398">
    <property type="entry name" value="RNA_MeTrfase_RsmD"/>
</dbReference>
<dbReference type="EC" id="2.1.1.171" evidence="3"/>
<dbReference type="EMBL" id="JAMPKM010000001">
    <property type="protein sequence ID" value="MEP0815476.1"/>
    <property type="molecule type" value="Genomic_DNA"/>
</dbReference>
<organism evidence="3 4">
    <name type="scientific">Trichocoleus desertorum GB2-A4</name>
    <dbReference type="NCBI Taxonomy" id="2933944"/>
    <lineage>
        <taxon>Bacteria</taxon>
        <taxon>Bacillati</taxon>
        <taxon>Cyanobacteriota</taxon>
        <taxon>Cyanophyceae</taxon>
        <taxon>Leptolyngbyales</taxon>
        <taxon>Trichocoleusaceae</taxon>
        <taxon>Trichocoleus</taxon>
    </lineage>
</organism>
<dbReference type="GO" id="GO:0052913">
    <property type="term" value="F:16S rRNA (guanine(966)-N(2))-methyltransferase activity"/>
    <property type="evidence" value="ECO:0007669"/>
    <property type="project" value="UniProtKB-EC"/>
</dbReference>
<dbReference type="PANTHER" id="PTHR43542:SF1">
    <property type="entry name" value="METHYLTRANSFERASE"/>
    <property type="match status" value="1"/>
</dbReference>
<evidence type="ECO:0000256" key="1">
    <source>
        <dbReference type="ARBA" id="ARBA00022603"/>
    </source>
</evidence>
<dbReference type="CDD" id="cd02440">
    <property type="entry name" value="AdoMet_MTases"/>
    <property type="match status" value="1"/>
</dbReference>
<dbReference type="RefSeq" id="WP_190431031.1">
    <property type="nucleotide sequence ID" value="NZ_JAMPKM010000001.1"/>
</dbReference>
<dbReference type="Gene3D" id="3.40.50.150">
    <property type="entry name" value="Vaccinia Virus protein VP39"/>
    <property type="match status" value="1"/>
</dbReference>
<dbReference type="NCBIfam" id="TIGR00095">
    <property type="entry name" value="16S rRNA (guanine(966)-N(2))-methyltransferase RsmD"/>
    <property type="match status" value="1"/>
</dbReference>
<accession>A0ABV0J114</accession>
<dbReference type="InterPro" id="IPR002052">
    <property type="entry name" value="DNA_methylase_N6_adenine_CS"/>
</dbReference>
<dbReference type="InterPro" id="IPR029063">
    <property type="entry name" value="SAM-dependent_MTases_sf"/>
</dbReference>
<dbReference type="PANTHER" id="PTHR43542">
    <property type="entry name" value="METHYLTRANSFERASE"/>
    <property type="match status" value="1"/>
</dbReference>
<keyword evidence="1 3" id="KW-0489">Methyltransferase</keyword>